<reference evidence="2 3" key="1">
    <citation type="submission" date="2019-03" db="EMBL/GenBank/DDBJ databases">
        <title>Genomic Encyclopedia of Type Strains, Phase IV (KMG-IV): sequencing the most valuable type-strain genomes for metagenomic binning, comparative biology and taxonomic classification.</title>
        <authorList>
            <person name="Goeker M."/>
        </authorList>
    </citation>
    <scope>NUCLEOTIDE SEQUENCE [LARGE SCALE GENOMIC DNA]</scope>
    <source>
        <strain evidence="2 3">DSM 23917</strain>
    </source>
</reference>
<feature type="compositionally biased region" description="Acidic residues" evidence="1">
    <location>
        <begin position="88"/>
        <end position="102"/>
    </location>
</feature>
<evidence type="ECO:0000313" key="2">
    <source>
        <dbReference type="EMBL" id="TCO88172.1"/>
    </source>
</evidence>
<evidence type="ECO:0000256" key="1">
    <source>
        <dbReference type="SAM" id="MobiDB-lite"/>
    </source>
</evidence>
<feature type="region of interest" description="Disordered" evidence="1">
    <location>
        <begin position="60"/>
        <end position="102"/>
    </location>
</feature>
<dbReference type="Proteomes" id="UP000295600">
    <property type="component" value="Unassembled WGS sequence"/>
</dbReference>
<dbReference type="EMBL" id="SLXB01000027">
    <property type="protein sequence ID" value="TCO88172.1"/>
    <property type="molecule type" value="Genomic_DNA"/>
</dbReference>
<organism evidence="2 3">
    <name type="scientific">Prevotella heparinolytica</name>
    <dbReference type="NCBI Taxonomy" id="28113"/>
    <lineage>
        <taxon>Bacteria</taxon>
        <taxon>Pseudomonadati</taxon>
        <taxon>Bacteroidota</taxon>
        <taxon>Bacteroidia</taxon>
        <taxon>Bacteroidales</taxon>
        <taxon>Bacteroidaceae</taxon>
        <taxon>Bacteroides</taxon>
    </lineage>
</organism>
<proteinExistence type="predicted"/>
<evidence type="ECO:0000313" key="3">
    <source>
        <dbReference type="Proteomes" id="UP000295600"/>
    </source>
</evidence>
<accession>A0A4V2SE94</accession>
<dbReference type="AlphaFoldDB" id="A0A4V2SE94"/>
<comment type="caution">
    <text evidence="2">The sequence shown here is derived from an EMBL/GenBank/DDBJ whole genome shotgun (WGS) entry which is preliminary data.</text>
</comment>
<dbReference type="RefSeq" id="WP_131927296.1">
    <property type="nucleotide sequence ID" value="NZ_SLXB01000027.1"/>
</dbReference>
<sequence length="102" mass="11154">MNYLLVKEEQLAGKDYDYRYAERIPDGRIILPLSALKVLSGFAPEVLSDEELKALIKEQQESGIYDAQADGNPEGQPASDGEEHPDSGTEEVDNEAEEGGTV</sequence>
<gene>
    <name evidence="2" type="ORF">EV202_12755</name>
</gene>
<name>A0A4V2SE94_9BACE</name>
<protein>
    <submittedName>
        <fullName evidence="2">Uncharacterized protein</fullName>
    </submittedName>
</protein>